<dbReference type="FunFam" id="3.30.160.60:FF:000110">
    <property type="entry name" value="Zinc finger protein-like"/>
    <property type="match status" value="2"/>
</dbReference>
<keyword evidence="9" id="KW-0804">Transcription</keyword>
<feature type="domain" description="C2H2-type" evidence="13">
    <location>
        <begin position="429"/>
        <end position="456"/>
    </location>
</feature>
<feature type="domain" description="C2H2-type" evidence="13">
    <location>
        <begin position="350"/>
        <end position="378"/>
    </location>
</feature>
<name>A0ABD2FP02_PAGBO</name>
<dbReference type="Gene3D" id="3.30.160.60">
    <property type="entry name" value="Classic Zinc Finger"/>
    <property type="match status" value="8"/>
</dbReference>
<evidence type="ECO:0000256" key="2">
    <source>
        <dbReference type="ARBA" id="ARBA00006991"/>
    </source>
</evidence>
<evidence type="ECO:0000256" key="9">
    <source>
        <dbReference type="ARBA" id="ARBA00023163"/>
    </source>
</evidence>
<dbReference type="InterPro" id="IPR050752">
    <property type="entry name" value="C2H2-ZF_domain"/>
</dbReference>
<evidence type="ECO:0000313" key="15">
    <source>
        <dbReference type="Proteomes" id="UP001619887"/>
    </source>
</evidence>
<keyword evidence="8" id="KW-0238">DNA-binding</keyword>
<dbReference type="GO" id="GO:0008270">
    <property type="term" value="F:zinc ion binding"/>
    <property type="evidence" value="ECO:0007669"/>
    <property type="project" value="UniProtKB-KW"/>
</dbReference>
<protein>
    <recommendedName>
        <fullName evidence="13">C2H2-type domain-containing protein</fullName>
    </recommendedName>
</protein>
<dbReference type="FunFam" id="3.30.160.60:FF:000446">
    <property type="entry name" value="Zinc finger protein"/>
    <property type="match status" value="1"/>
</dbReference>
<comment type="caution">
    <text evidence="14">The sequence shown here is derived from an EMBL/GenBank/DDBJ whole genome shotgun (WGS) entry which is preliminary data.</text>
</comment>
<feature type="domain" description="C2H2-type" evidence="13">
    <location>
        <begin position="241"/>
        <end position="268"/>
    </location>
</feature>
<keyword evidence="4" id="KW-0677">Repeat</keyword>
<dbReference type="FunFam" id="3.30.160.60:FF:001384">
    <property type="entry name" value="Zinc finger protein"/>
    <property type="match status" value="1"/>
</dbReference>
<dbReference type="InterPro" id="IPR013087">
    <property type="entry name" value="Znf_C2H2_type"/>
</dbReference>
<dbReference type="EMBL" id="JBIYXZ010002088">
    <property type="protein sequence ID" value="KAL3043330.1"/>
    <property type="molecule type" value="Genomic_DNA"/>
</dbReference>
<feature type="compositionally biased region" description="Basic and acidic residues" evidence="12">
    <location>
        <begin position="179"/>
        <end position="189"/>
    </location>
</feature>
<dbReference type="Pfam" id="PF00096">
    <property type="entry name" value="zf-C2H2"/>
    <property type="match status" value="7"/>
</dbReference>
<dbReference type="Proteomes" id="UP001619887">
    <property type="component" value="Unassembled WGS sequence"/>
</dbReference>
<evidence type="ECO:0000256" key="5">
    <source>
        <dbReference type="ARBA" id="ARBA00022771"/>
    </source>
</evidence>
<dbReference type="PANTHER" id="PTHR24384">
    <property type="entry name" value="FINGER PUTATIVE TRANSCRIPTION FACTOR FAMILY-RELATED"/>
    <property type="match status" value="1"/>
</dbReference>
<feature type="domain" description="C2H2-type" evidence="13">
    <location>
        <begin position="325"/>
        <end position="347"/>
    </location>
</feature>
<sequence>MFSLIISEEVDRHRKLPVHERTPGIRTVLPSDVREVIVGEGEQQMVSLSPADVQQLVVVKEEDPPEQQEWSSSLDQEDPEPPPHIKEEQEELWSSQEGEQLQGLEEADIIESTFTPVPVKSEHDEEKPQSSQLHQRQTEHMEGEADGEDCGGPDPERHLPSETDDNTEDSSEPETDDSDFWKESRERPSDLNSMENDQVPVRDSKHSARGKPFSCFQCGKRFSSKGDLKGHIITHTGEKPFSCSGCNQIFLCEEQLKLHIITHTRENSFSCSNCDIRFEQNVILTNHIAVHTRDKLFHCSVCNSDFSDSEALVQHMRIHTTQTQFSCPICSKEFAWRRYLTKHMDIHKIYSCSVCSKKFTRRYQLKYHQCVGRQSSKPHQSKTENEVLVSNDRCNTAEKPYSCSECGKIFGHKHHLKRHRRSHTGEKPFSCSICKKYFARRETLQTHMRIHSGEKPFNCSVCDKTFLRKAHLKRHMGTHTGEKPVSC</sequence>
<feature type="domain" description="C2H2-type" evidence="13">
    <location>
        <begin position="401"/>
        <end position="428"/>
    </location>
</feature>
<dbReference type="GO" id="GO:0005634">
    <property type="term" value="C:nucleus"/>
    <property type="evidence" value="ECO:0007669"/>
    <property type="project" value="UniProtKB-SubCell"/>
</dbReference>
<evidence type="ECO:0000256" key="4">
    <source>
        <dbReference type="ARBA" id="ARBA00022737"/>
    </source>
</evidence>
<feature type="domain" description="C2H2-type" evidence="13">
    <location>
        <begin position="457"/>
        <end position="484"/>
    </location>
</feature>
<comment type="similarity">
    <text evidence="2">Belongs to the krueppel C2H2-type zinc-finger protein family.</text>
</comment>
<gene>
    <name evidence="14" type="ORF">OYC64_003240</name>
</gene>
<dbReference type="PANTHER" id="PTHR24384:SF192">
    <property type="entry name" value="ZINC FINGER AND BTB DOMAIN-CONTAINING PROTEIN 47"/>
    <property type="match status" value="1"/>
</dbReference>
<dbReference type="FunFam" id="3.30.160.60:FF:000100">
    <property type="entry name" value="Zinc finger 45-like"/>
    <property type="match status" value="1"/>
</dbReference>
<evidence type="ECO:0000313" key="14">
    <source>
        <dbReference type="EMBL" id="KAL3043330.1"/>
    </source>
</evidence>
<dbReference type="PROSITE" id="PS00028">
    <property type="entry name" value="ZINC_FINGER_C2H2_1"/>
    <property type="match status" value="8"/>
</dbReference>
<keyword evidence="10" id="KW-0539">Nucleus</keyword>
<evidence type="ECO:0000259" key="13">
    <source>
        <dbReference type="PROSITE" id="PS50157"/>
    </source>
</evidence>
<reference evidence="14 15" key="1">
    <citation type="journal article" date="2022" name="G3 (Bethesda)">
        <title>Evaluating Illumina-, Nanopore-, and PacBio-based genome assembly strategies with the bald notothen, Trematomus borchgrevinki.</title>
        <authorList>
            <person name="Rayamajhi N."/>
            <person name="Cheng C.C."/>
            <person name="Catchen J.M."/>
        </authorList>
    </citation>
    <scope>NUCLEOTIDE SEQUENCE [LARGE SCALE GENOMIC DNA]</scope>
    <source>
        <strain evidence="14">AGRC-2024</strain>
    </source>
</reference>
<evidence type="ECO:0000256" key="10">
    <source>
        <dbReference type="ARBA" id="ARBA00023242"/>
    </source>
</evidence>
<keyword evidence="6" id="KW-0862">Zinc</keyword>
<dbReference type="FunFam" id="3.30.160.60:FF:000624">
    <property type="entry name" value="zinc finger protein 697"/>
    <property type="match status" value="1"/>
</dbReference>
<feature type="domain" description="C2H2-type" evidence="13">
    <location>
        <begin position="269"/>
        <end position="296"/>
    </location>
</feature>
<dbReference type="FunFam" id="3.30.160.60:FF:002343">
    <property type="entry name" value="Zinc finger protein 33A"/>
    <property type="match status" value="1"/>
</dbReference>
<accession>A0ABD2FP02</accession>
<feature type="domain" description="C2H2-type" evidence="13">
    <location>
        <begin position="297"/>
        <end position="324"/>
    </location>
</feature>
<feature type="compositionally biased region" description="Acidic residues" evidence="12">
    <location>
        <begin position="162"/>
        <end position="178"/>
    </location>
</feature>
<evidence type="ECO:0000256" key="11">
    <source>
        <dbReference type="PROSITE-ProRule" id="PRU00042"/>
    </source>
</evidence>
<keyword evidence="7" id="KW-0805">Transcription regulation</keyword>
<dbReference type="SUPFAM" id="SSF57667">
    <property type="entry name" value="beta-beta-alpha zinc fingers"/>
    <property type="match status" value="6"/>
</dbReference>
<evidence type="ECO:0000256" key="8">
    <source>
        <dbReference type="ARBA" id="ARBA00023125"/>
    </source>
</evidence>
<reference evidence="14 15" key="2">
    <citation type="journal article" date="2024" name="G3 (Bethesda)">
        <title>The genome of the cryopelagic Antarctic bald notothen, Trematomus borchgrevinki.</title>
        <authorList>
            <person name="Rayamajhi N."/>
            <person name="Rivera-Colon A.G."/>
            <person name="Minhas B.F."/>
            <person name="Cheng C.C."/>
            <person name="Catchen J.M."/>
        </authorList>
    </citation>
    <scope>NUCLEOTIDE SEQUENCE [LARGE SCALE GENOMIC DNA]</scope>
    <source>
        <strain evidence="14">AGRC-2024</strain>
    </source>
</reference>
<feature type="domain" description="C2H2-type" evidence="13">
    <location>
        <begin position="213"/>
        <end position="240"/>
    </location>
</feature>
<evidence type="ECO:0000256" key="12">
    <source>
        <dbReference type="SAM" id="MobiDB-lite"/>
    </source>
</evidence>
<organism evidence="14 15">
    <name type="scientific">Pagothenia borchgrevinki</name>
    <name type="common">Bald rockcod</name>
    <name type="synonym">Trematomus borchgrevinki</name>
    <dbReference type="NCBI Taxonomy" id="8213"/>
    <lineage>
        <taxon>Eukaryota</taxon>
        <taxon>Metazoa</taxon>
        <taxon>Chordata</taxon>
        <taxon>Craniata</taxon>
        <taxon>Vertebrata</taxon>
        <taxon>Euteleostomi</taxon>
        <taxon>Actinopterygii</taxon>
        <taxon>Neopterygii</taxon>
        <taxon>Teleostei</taxon>
        <taxon>Neoteleostei</taxon>
        <taxon>Acanthomorphata</taxon>
        <taxon>Eupercaria</taxon>
        <taxon>Perciformes</taxon>
        <taxon>Notothenioidei</taxon>
        <taxon>Nototheniidae</taxon>
        <taxon>Pagothenia</taxon>
    </lineage>
</organism>
<dbReference type="PROSITE" id="PS50157">
    <property type="entry name" value="ZINC_FINGER_C2H2_2"/>
    <property type="match status" value="9"/>
</dbReference>
<evidence type="ECO:0000256" key="1">
    <source>
        <dbReference type="ARBA" id="ARBA00004123"/>
    </source>
</evidence>
<dbReference type="FunFam" id="3.30.160.60:FF:001480">
    <property type="entry name" value="Si:cabz01071911.3"/>
    <property type="match status" value="1"/>
</dbReference>
<proteinExistence type="inferred from homology"/>
<dbReference type="SMART" id="SM00355">
    <property type="entry name" value="ZnF_C2H2"/>
    <property type="match status" value="9"/>
</dbReference>
<feature type="region of interest" description="Disordered" evidence="12">
    <location>
        <begin position="58"/>
        <end position="209"/>
    </location>
</feature>
<evidence type="ECO:0000256" key="3">
    <source>
        <dbReference type="ARBA" id="ARBA00022723"/>
    </source>
</evidence>
<keyword evidence="5 11" id="KW-0863">Zinc-finger</keyword>
<evidence type="ECO:0000256" key="7">
    <source>
        <dbReference type="ARBA" id="ARBA00023015"/>
    </source>
</evidence>
<dbReference type="GO" id="GO:0003677">
    <property type="term" value="F:DNA binding"/>
    <property type="evidence" value="ECO:0007669"/>
    <property type="project" value="UniProtKB-KW"/>
</dbReference>
<keyword evidence="15" id="KW-1185">Reference proteome</keyword>
<comment type="subcellular location">
    <subcellularLocation>
        <location evidence="1">Nucleus</location>
    </subcellularLocation>
</comment>
<dbReference type="AlphaFoldDB" id="A0ABD2FP02"/>
<keyword evidence="3" id="KW-0479">Metal-binding</keyword>
<evidence type="ECO:0000256" key="6">
    <source>
        <dbReference type="ARBA" id="ARBA00022833"/>
    </source>
</evidence>
<dbReference type="InterPro" id="IPR036236">
    <property type="entry name" value="Znf_C2H2_sf"/>
</dbReference>